<dbReference type="AlphaFoldDB" id="A0A7W3QN94"/>
<name>A0A7W3QN94_ACTNM</name>
<dbReference type="Proteomes" id="UP000572680">
    <property type="component" value="Unassembled WGS sequence"/>
</dbReference>
<evidence type="ECO:0000313" key="2">
    <source>
        <dbReference type="Proteomes" id="UP000572680"/>
    </source>
</evidence>
<evidence type="ECO:0000313" key="1">
    <source>
        <dbReference type="EMBL" id="MBA8953395.1"/>
    </source>
</evidence>
<keyword evidence="2" id="KW-1185">Reference proteome</keyword>
<reference evidence="1 2" key="1">
    <citation type="submission" date="2020-08" db="EMBL/GenBank/DDBJ databases">
        <title>Genomic Encyclopedia of Type Strains, Phase IV (KMG-IV): sequencing the most valuable type-strain genomes for metagenomic binning, comparative biology and taxonomic classification.</title>
        <authorList>
            <person name="Goeker M."/>
        </authorList>
    </citation>
    <scope>NUCLEOTIDE SEQUENCE [LARGE SCALE GENOMIC DNA]</scope>
    <source>
        <strain evidence="1 2">DSM 44197</strain>
    </source>
</reference>
<proteinExistence type="predicted"/>
<evidence type="ECO:0008006" key="3">
    <source>
        <dbReference type="Google" id="ProtNLM"/>
    </source>
</evidence>
<organism evidence="1 2">
    <name type="scientific">Actinomadura namibiensis</name>
    <dbReference type="NCBI Taxonomy" id="182080"/>
    <lineage>
        <taxon>Bacteria</taxon>
        <taxon>Bacillati</taxon>
        <taxon>Actinomycetota</taxon>
        <taxon>Actinomycetes</taxon>
        <taxon>Streptosporangiales</taxon>
        <taxon>Thermomonosporaceae</taxon>
        <taxon>Actinomadura</taxon>
    </lineage>
</organism>
<protein>
    <recommendedName>
        <fullName evidence="3">Nucleotidyl transferase AbiEii/AbiGii toxin family protein</fullName>
    </recommendedName>
</protein>
<gene>
    <name evidence="1" type="ORF">HNR61_005045</name>
</gene>
<dbReference type="EMBL" id="JACJIA010000006">
    <property type="protein sequence ID" value="MBA8953395.1"/>
    <property type="molecule type" value="Genomic_DNA"/>
</dbReference>
<dbReference type="InterPro" id="IPR014942">
    <property type="entry name" value="AbiEii"/>
</dbReference>
<comment type="caution">
    <text evidence="1">The sequence shown here is derived from an EMBL/GenBank/DDBJ whole genome shotgun (WGS) entry which is preliminary data.</text>
</comment>
<dbReference type="RefSeq" id="WP_182845550.1">
    <property type="nucleotide sequence ID" value="NZ_BAAALP010000001.1"/>
</dbReference>
<accession>A0A7W3QN94</accession>
<dbReference type="Pfam" id="PF08843">
    <property type="entry name" value="AbiEii"/>
    <property type="match status" value="1"/>
</dbReference>
<sequence length="277" mass="29906">MGSAERAAVDHVLAVLAASRWSRGLVLRGGLALTAWLGEAARQPGDLDWIALAPQGPYDGHRARALMDGLVGALRLGARGPGGLRLDARHATRTTTGGYDLPEPLGQRLLVPWRAGERAGRVQIDVALGPPPERPPVTVEVPRADGGATRVRAAPPELELAWKLAWLYHDQGWSEQGRARGKDLYDAVLLAERLRDGGRVLPGGLLRAVLRARVGPRYGRLSDPEAVLEWEVDWETFQRTCPHTTGQAGDAGDAGDWRLRLALALTQVLVEEPAEKA</sequence>